<dbReference type="PANTHER" id="PTHR12446">
    <property type="entry name" value="TESMIN/TSO1-RELATED"/>
    <property type="match status" value="1"/>
</dbReference>
<organism evidence="6">
    <name type="scientific">Auxenochlorella protothecoides</name>
    <name type="common">Green microalga</name>
    <name type="synonym">Chlorella protothecoides</name>
    <dbReference type="NCBI Taxonomy" id="3075"/>
    <lineage>
        <taxon>Eukaryota</taxon>
        <taxon>Viridiplantae</taxon>
        <taxon>Chlorophyta</taxon>
        <taxon>core chlorophytes</taxon>
        <taxon>Trebouxiophyceae</taxon>
        <taxon>Chlorellales</taxon>
        <taxon>Chlorellaceae</taxon>
        <taxon>Auxenochlorella</taxon>
    </lineage>
</organism>
<dbReference type="SMART" id="SM01114">
    <property type="entry name" value="CXC"/>
    <property type="match status" value="1"/>
</dbReference>
<evidence type="ECO:0000256" key="2">
    <source>
        <dbReference type="ARBA" id="ARBA00007267"/>
    </source>
</evidence>
<feature type="non-terminal residue" evidence="6">
    <location>
        <position position="1"/>
    </location>
</feature>
<feature type="region of interest" description="Disordered" evidence="4">
    <location>
        <begin position="134"/>
        <end position="153"/>
    </location>
</feature>
<name>A0A1D1ZS42_AUXPR</name>
<evidence type="ECO:0000313" key="6">
    <source>
        <dbReference type="EMBL" id="JAT69760.1"/>
    </source>
</evidence>
<feature type="region of interest" description="Disordered" evidence="4">
    <location>
        <begin position="373"/>
        <end position="435"/>
    </location>
</feature>
<evidence type="ECO:0000256" key="3">
    <source>
        <dbReference type="ARBA" id="ARBA00023242"/>
    </source>
</evidence>
<dbReference type="GO" id="GO:0005634">
    <property type="term" value="C:nucleus"/>
    <property type="evidence" value="ECO:0007669"/>
    <property type="project" value="UniProtKB-SubCell"/>
</dbReference>
<evidence type="ECO:0000256" key="1">
    <source>
        <dbReference type="ARBA" id="ARBA00004123"/>
    </source>
</evidence>
<dbReference type="AlphaFoldDB" id="A0A1D1ZS42"/>
<comment type="similarity">
    <text evidence="2">Belongs to the lin-54 family.</text>
</comment>
<feature type="region of interest" description="Disordered" evidence="4">
    <location>
        <begin position="224"/>
        <end position="288"/>
    </location>
</feature>
<sequence length="435" mass="43055">KYCECFQAGIFCSENCKCCDCKNYDGSEARAAAISPGLPAHLQTALATPPHPVGAGPGSADAAHSLGAGSGSRGEAGSGAFVPGGYGSPGAEVRRPDAAGRAPAVAFPPPPYGHPYGAGMDPALALASPHPAVEGGGAGGPAPGGLGAGPGGYGAGPALPPPLFLAQAQPHAHPYGGPGAAAALAARQRAAAVREAVREVIKPEVVDKFGMLLMVVCAEEADRRASGGSEGVPLDGDGAAPSFDGASPAPTGAAATAGPSPGTGDVDMQEPGAAPAGTESPSPGAAASQPSYMEFLTTQVDEHEPPSPAAPAAAAAGAAEEELYAAQERLVLTEFRETLQMVARVVGDKAARKHRELVANNVLAAAVSAQAAAAPGPGTQQHLRGAHVPGPLGLAPRGTGFRNPGGAMLSHASSQQQQQQQLWGRVPPLGRRRPD</sequence>
<dbReference type="PROSITE" id="PS51634">
    <property type="entry name" value="CRC"/>
    <property type="match status" value="1"/>
</dbReference>
<dbReference type="EMBL" id="GDKF01008862">
    <property type="protein sequence ID" value="JAT69760.1"/>
    <property type="molecule type" value="Transcribed_RNA"/>
</dbReference>
<evidence type="ECO:0000259" key="5">
    <source>
        <dbReference type="PROSITE" id="PS51634"/>
    </source>
</evidence>
<evidence type="ECO:0000256" key="4">
    <source>
        <dbReference type="SAM" id="MobiDB-lite"/>
    </source>
</evidence>
<comment type="subcellular location">
    <subcellularLocation>
        <location evidence="1">Nucleus</location>
    </subcellularLocation>
</comment>
<feature type="domain" description="CRC" evidence="5">
    <location>
        <begin position="1"/>
        <end position="26"/>
    </location>
</feature>
<dbReference type="GO" id="GO:0006355">
    <property type="term" value="P:regulation of DNA-templated transcription"/>
    <property type="evidence" value="ECO:0007669"/>
    <property type="project" value="TreeGrafter"/>
</dbReference>
<protein>
    <recommendedName>
        <fullName evidence="5">CRC domain-containing protein</fullName>
    </recommendedName>
</protein>
<dbReference type="PANTHER" id="PTHR12446:SF34">
    <property type="entry name" value="PROTEIN LIN-54 HOMOLOG"/>
    <property type="match status" value="1"/>
</dbReference>
<accession>A0A1D1ZS42</accession>
<dbReference type="InterPro" id="IPR033467">
    <property type="entry name" value="Tesmin/TSO1-like_CXC"/>
</dbReference>
<feature type="region of interest" description="Disordered" evidence="4">
    <location>
        <begin position="44"/>
        <end position="106"/>
    </location>
</feature>
<dbReference type="InterPro" id="IPR028307">
    <property type="entry name" value="Lin-54_fam"/>
</dbReference>
<keyword evidence="3" id="KW-0539">Nucleus</keyword>
<feature type="compositionally biased region" description="Gly residues" evidence="4">
    <location>
        <begin position="68"/>
        <end position="88"/>
    </location>
</feature>
<gene>
    <name evidence="6" type="ORF">g.21952</name>
</gene>
<feature type="compositionally biased region" description="Low complexity" evidence="4">
    <location>
        <begin position="245"/>
        <end position="264"/>
    </location>
</feature>
<reference evidence="6" key="1">
    <citation type="submission" date="2015-08" db="EMBL/GenBank/DDBJ databases">
        <authorList>
            <person name="Babu N.S."/>
            <person name="Beckwith C.J."/>
            <person name="Beseler K.G."/>
            <person name="Brison A."/>
            <person name="Carone J.V."/>
            <person name="Caskin T.P."/>
            <person name="Diamond M."/>
            <person name="Durham M.E."/>
            <person name="Foxe J.M."/>
            <person name="Go M."/>
            <person name="Henderson B.A."/>
            <person name="Jones I.B."/>
            <person name="McGettigan J.A."/>
            <person name="Micheletti S.J."/>
            <person name="Nasrallah M.E."/>
            <person name="Ortiz D."/>
            <person name="Piller C.R."/>
            <person name="Privatt S.R."/>
            <person name="Schneider S.L."/>
            <person name="Sharp S."/>
            <person name="Smith T.C."/>
            <person name="Stanton J.D."/>
            <person name="Ullery H.E."/>
            <person name="Wilson R.J."/>
            <person name="Serrano M.G."/>
            <person name="Buck G."/>
            <person name="Lee V."/>
            <person name="Wang Y."/>
            <person name="Carvalho R."/>
            <person name="Voegtly L."/>
            <person name="Shi R."/>
            <person name="Duckworth R."/>
            <person name="Johnson A."/>
            <person name="Loviza R."/>
            <person name="Walstead R."/>
            <person name="Shah Z."/>
            <person name="Kiflezghi M."/>
            <person name="Wade K."/>
            <person name="Ball S.L."/>
            <person name="Bradley K.W."/>
            <person name="Asai D.J."/>
            <person name="Bowman C.A."/>
            <person name="Russell D.A."/>
            <person name="Pope W.H."/>
            <person name="Jacobs-Sera D."/>
            <person name="Hendrix R.W."/>
            <person name="Hatfull G.F."/>
        </authorList>
    </citation>
    <scope>NUCLEOTIDE SEQUENCE</scope>
</reference>
<dbReference type="InterPro" id="IPR005172">
    <property type="entry name" value="CRC"/>
</dbReference>
<proteinExistence type="inferred from homology"/>
<dbReference type="Pfam" id="PF03638">
    <property type="entry name" value="TCR"/>
    <property type="match status" value="1"/>
</dbReference>